<name>A0A061DIH0_THECC</name>
<accession>A0A061DIH0</accession>
<dbReference type="Gramene" id="EOX92295">
    <property type="protein sequence ID" value="EOX92295"/>
    <property type="gene ID" value="TCM_001261"/>
</dbReference>
<dbReference type="Proteomes" id="UP000026915">
    <property type="component" value="Chromosome 1"/>
</dbReference>
<dbReference type="FunCoup" id="A0A061DIH0">
    <property type="interactions" value="41"/>
</dbReference>
<dbReference type="EMBL" id="CM001879">
    <property type="protein sequence ID" value="EOX92295.1"/>
    <property type="molecule type" value="Genomic_DNA"/>
</dbReference>
<dbReference type="eggNOG" id="ENOG502S6HC">
    <property type="taxonomic scope" value="Eukaryota"/>
</dbReference>
<keyword evidence="2" id="KW-1185">Reference proteome</keyword>
<dbReference type="OMA" id="HTSHDEM"/>
<proteinExistence type="predicted"/>
<organism evidence="1 2">
    <name type="scientific">Theobroma cacao</name>
    <name type="common">Cacao</name>
    <name type="synonym">Cocoa</name>
    <dbReference type="NCBI Taxonomy" id="3641"/>
    <lineage>
        <taxon>Eukaryota</taxon>
        <taxon>Viridiplantae</taxon>
        <taxon>Streptophyta</taxon>
        <taxon>Embryophyta</taxon>
        <taxon>Tracheophyta</taxon>
        <taxon>Spermatophyta</taxon>
        <taxon>Magnoliopsida</taxon>
        <taxon>eudicotyledons</taxon>
        <taxon>Gunneridae</taxon>
        <taxon>Pentapetalae</taxon>
        <taxon>rosids</taxon>
        <taxon>malvids</taxon>
        <taxon>Malvales</taxon>
        <taxon>Malvaceae</taxon>
        <taxon>Byttnerioideae</taxon>
        <taxon>Theobroma</taxon>
    </lineage>
</organism>
<protein>
    <recommendedName>
        <fullName evidence="3">Transmembrane protein</fullName>
    </recommendedName>
</protein>
<dbReference type="PANTHER" id="PTHR35463">
    <property type="entry name" value="TRANSMEMBRANE PROTEIN"/>
    <property type="match status" value="1"/>
</dbReference>
<gene>
    <name evidence="1" type="ORF">TCM_001261</name>
</gene>
<sequence length="165" mass="18604">MRMPLPFYIFFSPNLSMNKSRIRSFTLFLLWFIVLSHQILSVVCQRAQYNEEKPSLFQVVSSTISMLKKSHKSSWEKIKTIIHDFQLQFTPPNLDFRGTGTATASGSDSVGENMKEAVKKSIGTSKVTVEETAKSAAEIAEGAVHKTKEKVKEIVSDKEESQDEL</sequence>
<evidence type="ECO:0008006" key="3">
    <source>
        <dbReference type="Google" id="ProtNLM"/>
    </source>
</evidence>
<dbReference type="PANTHER" id="PTHR35463:SF10">
    <property type="entry name" value="TRANSMEMBRANE PROTEIN"/>
    <property type="match status" value="1"/>
</dbReference>
<evidence type="ECO:0000313" key="2">
    <source>
        <dbReference type="Proteomes" id="UP000026915"/>
    </source>
</evidence>
<dbReference type="HOGENOM" id="CLU_126259_0_0_1"/>
<evidence type="ECO:0000313" key="1">
    <source>
        <dbReference type="EMBL" id="EOX92295.1"/>
    </source>
</evidence>
<dbReference type="AlphaFoldDB" id="A0A061DIH0"/>
<reference evidence="1 2" key="1">
    <citation type="journal article" date="2013" name="Genome Biol.">
        <title>The genome sequence of the most widely cultivated cacao type and its use to identify candidate genes regulating pod color.</title>
        <authorList>
            <person name="Motamayor J.C."/>
            <person name="Mockaitis K."/>
            <person name="Schmutz J."/>
            <person name="Haiminen N."/>
            <person name="Iii D.L."/>
            <person name="Cornejo O."/>
            <person name="Findley S.D."/>
            <person name="Zheng P."/>
            <person name="Utro F."/>
            <person name="Royaert S."/>
            <person name="Saski C."/>
            <person name="Jenkins J."/>
            <person name="Podicheti R."/>
            <person name="Zhao M."/>
            <person name="Scheffler B.E."/>
            <person name="Stack J.C."/>
            <person name="Feltus F.A."/>
            <person name="Mustiga G.M."/>
            <person name="Amores F."/>
            <person name="Phillips W."/>
            <person name="Marelli J.P."/>
            <person name="May G.D."/>
            <person name="Shapiro H."/>
            <person name="Ma J."/>
            <person name="Bustamante C.D."/>
            <person name="Schnell R.J."/>
            <person name="Main D."/>
            <person name="Gilbert D."/>
            <person name="Parida L."/>
            <person name="Kuhn D.N."/>
        </authorList>
    </citation>
    <scope>NUCLEOTIDE SEQUENCE [LARGE SCALE GENOMIC DNA]</scope>
    <source>
        <strain evidence="2">cv. Matina 1-6</strain>
    </source>
</reference>
<dbReference type="InParanoid" id="A0A061DIH0"/>